<dbReference type="Ensembl" id="ENSPEMT00000041210.1">
    <property type="protein sequence ID" value="ENSPEMP00000033272.1"/>
    <property type="gene ID" value="ENSPEMG00000027432.1"/>
</dbReference>
<name>A0A8C8UL45_PERMB</name>
<reference evidence="4" key="3">
    <citation type="submission" date="2025-09" db="UniProtKB">
        <authorList>
            <consortium name="Ensembl"/>
        </authorList>
    </citation>
    <scope>IDENTIFICATION</scope>
</reference>
<dbReference type="AlphaFoldDB" id="A0A8C8UL45"/>
<evidence type="ECO:0000313" key="5">
    <source>
        <dbReference type="Proteomes" id="UP000694547"/>
    </source>
</evidence>
<evidence type="ECO:0000256" key="2">
    <source>
        <dbReference type="ARBA" id="ARBA00014874"/>
    </source>
</evidence>
<dbReference type="GO" id="GO:0008180">
    <property type="term" value="C:COP9 signalosome"/>
    <property type="evidence" value="ECO:0007669"/>
    <property type="project" value="UniProtKB-KW"/>
</dbReference>
<dbReference type="Pfam" id="PF15004">
    <property type="entry name" value="MYEOV2"/>
    <property type="match status" value="1"/>
</dbReference>
<protein>
    <recommendedName>
        <fullName evidence="2">COP9 signalosome complex subunit 9</fullName>
    </recommendedName>
</protein>
<proteinExistence type="inferred from homology"/>
<comment type="similarity">
    <text evidence="1">Belongs to the CSN9 family.</text>
</comment>
<keyword evidence="3" id="KW-0736">Signalosome</keyword>
<evidence type="ECO:0000256" key="1">
    <source>
        <dbReference type="ARBA" id="ARBA00009162"/>
    </source>
</evidence>
<organism evidence="4 5">
    <name type="scientific">Peromyscus maniculatus bairdii</name>
    <name type="common">Prairie deer mouse</name>
    <dbReference type="NCBI Taxonomy" id="230844"/>
    <lineage>
        <taxon>Eukaryota</taxon>
        <taxon>Metazoa</taxon>
        <taxon>Chordata</taxon>
        <taxon>Craniata</taxon>
        <taxon>Vertebrata</taxon>
        <taxon>Euteleostomi</taxon>
        <taxon>Mammalia</taxon>
        <taxon>Eutheria</taxon>
        <taxon>Euarchontoglires</taxon>
        <taxon>Glires</taxon>
        <taxon>Rodentia</taxon>
        <taxon>Myomorpha</taxon>
        <taxon>Muroidea</taxon>
        <taxon>Cricetidae</taxon>
        <taxon>Neotominae</taxon>
        <taxon>Peromyscus</taxon>
    </lineage>
</organism>
<dbReference type="InterPro" id="IPR029391">
    <property type="entry name" value="CSN9_metazoa"/>
</dbReference>
<dbReference type="Proteomes" id="UP000694547">
    <property type="component" value="Chromosome 8"/>
</dbReference>
<evidence type="ECO:0000256" key="3">
    <source>
        <dbReference type="ARBA" id="ARBA00022790"/>
    </source>
</evidence>
<evidence type="ECO:0000313" key="4">
    <source>
        <dbReference type="Ensembl" id="ENSPEMP00000033272.1"/>
    </source>
</evidence>
<reference evidence="4" key="2">
    <citation type="submission" date="2025-08" db="UniProtKB">
        <authorList>
            <consortium name="Ensembl"/>
        </authorList>
    </citation>
    <scope>IDENTIFICATION</scope>
</reference>
<accession>A0A8C8UL45</accession>
<keyword evidence="5" id="KW-1185">Reference proteome</keyword>
<dbReference type="GeneTree" id="ENSGT00980000198875"/>
<reference evidence="4 5" key="1">
    <citation type="submission" date="2018-10" db="EMBL/GenBank/DDBJ databases">
        <title>Improved assembly of the deer mouse Peromyscus maniculatus genome.</title>
        <authorList>
            <person name="Lassance J.-M."/>
            <person name="Hoekstra H.E."/>
        </authorList>
    </citation>
    <scope>NUCLEOTIDE SEQUENCE [LARGE SCALE GENOMIC DNA]</scope>
</reference>
<sequence length="70" mass="7985">MFPKSTGPYTDLDKDGGSTRALMDLAANEKAVLHTSYFNVRPACCHTCKFQTLEKLRQEDHTFKDNSFQK</sequence>
<dbReference type="PANTHER" id="PTHR28562">
    <property type="entry name" value="COP9 SIGNALOSOME COMPLEX SUBUNIT 9"/>
    <property type="match status" value="1"/>
</dbReference>